<sequence length="280" mass="31548">MAFDGRGSNYYVKTASNRGKGWYTPFMIAASRAIAARIPYFIYPIATCLMELSPTLFFNAFRFLCLQHDLVNGSQLKYLNFLQAQIKGLKNIDHSFSTITMMMVGIPNVVGRISAAEKRKLKRAKVSPYPGDTKDVSSLKIGSHPTIYVLDTPSILPPQIFDAEVCFKLALIAGAISDCLIGEKKWEKLSSLENDRSCIDHKGECSSSIQQEMKGERQNFIDHTQDFIVHSVRRMPFGTISCFDGDMQNEVDLQKLIELQLTALREAFHLHLELGDDVRE</sequence>
<proteinExistence type="predicted"/>
<keyword evidence="2" id="KW-1185">Reference proteome</keyword>
<comment type="caution">
    <text evidence="1">The sequence shown here is derived from an EMBL/GenBank/DDBJ whole genome shotgun (WGS) entry which is preliminary data.</text>
</comment>
<name>A0ACB7GWG2_MANES</name>
<dbReference type="Proteomes" id="UP000091857">
    <property type="component" value="Chromosome 11"/>
</dbReference>
<protein>
    <submittedName>
        <fullName evidence="1">Uncharacterized protein</fullName>
    </submittedName>
</protein>
<organism evidence="1 2">
    <name type="scientific">Manihot esculenta</name>
    <name type="common">Cassava</name>
    <name type="synonym">Jatropha manihot</name>
    <dbReference type="NCBI Taxonomy" id="3983"/>
    <lineage>
        <taxon>Eukaryota</taxon>
        <taxon>Viridiplantae</taxon>
        <taxon>Streptophyta</taxon>
        <taxon>Embryophyta</taxon>
        <taxon>Tracheophyta</taxon>
        <taxon>Spermatophyta</taxon>
        <taxon>Magnoliopsida</taxon>
        <taxon>eudicotyledons</taxon>
        <taxon>Gunneridae</taxon>
        <taxon>Pentapetalae</taxon>
        <taxon>rosids</taxon>
        <taxon>fabids</taxon>
        <taxon>Malpighiales</taxon>
        <taxon>Euphorbiaceae</taxon>
        <taxon>Crotonoideae</taxon>
        <taxon>Manihoteae</taxon>
        <taxon>Manihot</taxon>
    </lineage>
</organism>
<accession>A0ACB7GWG2</accession>
<gene>
    <name evidence="1" type="ORF">MANES_11G141100v8</name>
</gene>
<evidence type="ECO:0000313" key="2">
    <source>
        <dbReference type="Proteomes" id="UP000091857"/>
    </source>
</evidence>
<dbReference type="EMBL" id="CM004397">
    <property type="protein sequence ID" value="KAG8644560.1"/>
    <property type="molecule type" value="Genomic_DNA"/>
</dbReference>
<reference evidence="2" key="1">
    <citation type="journal article" date="2016" name="Nat. Biotechnol.">
        <title>Sequencing wild and cultivated cassava and related species reveals extensive interspecific hybridization and genetic diversity.</title>
        <authorList>
            <person name="Bredeson J.V."/>
            <person name="Lyons J.B."/>
            <person name="Prochnik S.E."/>
            <person name="Wu G.A."/>
            <person name="Ha C.M."/>
            <person name="Edsinger-Gonzales E."/>
            <person name="Grimwood J."/>
            <person name="Schmutz J."/>
            <person name="Rabbi I.Y."/>
            <person name="Egesi C."/>
            <person name="Nauluvula P."/>
            <person name="Lebot V."/>
            <person name="Ndunguru J."/>
            <person name="Mkamilo G."/>
            <person name="Bart R.S."/>
            <person name="Setter T.L."/>
            <person name="Gleadow R.M."/>
            <person name="Kulakow P."/>
            <person name="Ferguson M.E."/>
            <person name="Rounsley S."/>
            <person name="Rokhsar D.S."/>
        </authorList>
    </citation>
    <scope>NUCLEOTIDE SEQUENCE [LARGE SCALE GENOMIC DNA]</scope>
    <source>
        <strain evidence="2">cv. AM560-2</strain>
    </source>
</reference>
<evidence type="ECO:0000313" key="1">
    <source>
        <dbReference type="EMBL" id="KAG8644560.1"/>
    </source>
</evidence>